<dbReference type="PANTHER" id="PTHR42899:SF1">
    <property type="entry name" value="SPERMATOGENESIS-ASSOCIATED PROTEIN 20"/>
    <property type="match status" value="1"/>
</dbReference>
<dbReference type="GO" id="GO:0004798">
    <property type="term" value="F:dTMP kinase activity"/>
    <property type="evidence" value="ECO:0007669"/>
    <property type="project" value="UniProtKB-EC"/>
</dbReference>
<dbReference type="SUPFAM" id="SSF48208">
    <property type="entry name" value="Six-hairpin glycosidases"/>
    <property type="match status" value="1"/>
</dbReference>
<accession>A0A1W1CAR0</accession>
<organism evidence="2">
    <name type="scientific">hydrothermal vent metagenome</name>
    <dbReference type="NCBI Taxonomy" id="652676"/>
    <lineage>
        <taxon>unclassified sequences</taxon>
        <taxon>metagenomes</taxon>
        <taxon>ecological metagenomes</taxon>
    </lineage>
</organism>
<dbReference type="Pfam" id="PF03190">
    <property type="entry name" value="Thioredox_DsbH"/>
    <property type="match status" value="1"/>
</dbReference>
<dbReference type="AlphaFoldDB" id="A0A1W1CAR0"/>
<dbReference type="EMBL" id="FPHK01000065">
    <property type="protein sequence ID" value="SFV62815.1"/>
    <property type="molecule type" value="Genomic_DNA"/>
</dbReference>
<protein>
    <submittedName>
        <fullName evidence="2">Thymidylate kinase</fullName>
        <ecNumber evidence="2">2.7.4.9</ecNumber>
    </submittedName>
</protein>
<dbReference type="InterPro" id="IPR004879">
    <property type="entry name" value="Ssp411-like_TRX"/>
</dbReference>
<gene>
    <name evidence="2" type="ORF">MNB_SM-6-646</name>
</gene>
<keyword evidence="2" id="KW-0418">Kinase</keyword>
<evidence type="ECO:0000259" key="1">
    <source>
        <dbReference type="Pfam" id="PF03190"/>
    </source>
</evidence>
<evidence type="ECO:0000313" key="2">
    <source>
        <dbReference type="EMBL" id="SFV62815.1"/>
    </source>
</evidence>
<dbReference type="InterPro" id="IPR008928">
    <property type="entry name" value="6-hairpin_glycosidase_sf"/>
</dbReference>
<reference evidence="2" key="1">
    <citation type="submission" date="2016-10" db="EMBL/GenBank/DDBJ databases">
        <authorList>
            <person name="de Groot N.N."/>
        </authorList>
    </citation>
    <scope>NUCLEOTIDE SEQUENCE</scope>
</reference>
<dbReference type="CDD" id="cd02955">
    <property type="entry name" value="SSP411"/>
    <property type="match status" value="1"/>
</dbReference>
<feature type="domain" description="Spermatogenesis-associated protein 20-like TRX" evidence="1">
    <location>
        <begin position="2"/>
        <end position="167"/>
    </location>
</feature>
<proteinExistence type="predicted"/>
<name>A0A1W1CAR0_9ZZZZ</name>
<dbReference type="PANTHER" id="PTHR42899">
    <property type="entry name" value="SPERMATOGENESIS-ASSOCIATED PROTEIN 20"/>
    <property type="match status" value="1"/>
</dbReference>
<dbReference type="GO" id="GO:0005975">
    <property type="term" value="P:carbohydrate metabolic process"/>
    <property type="evidence" value="ECO:0007669"/>
    <property type="project" value="InterPro"/>
</dbReference>
<dbReference type="InterPro" id="IPR024705">
    <property type="entry name" value="Ssp411"/>
</dbReference>
<dbReference type="Gene3D" id="3.40.30.10">
    <property type="entry name" value="Glutaredoxin"/>
    <property type="match status" value="1"/>
</dbReference>
<keyword evidence="2" id="KW-0808">Transferase</keyword>
<dbReference type="Gene3D" id="1.50.10.20">
    <property type="match status" value="1"/>
</dbReference>
<dbReference type="SUPFAM" id="SSF52833">
    <property type="entry name" value="Thioredoxin-like"/>
    <property type="match status" value="1"/>
</dbReference>
<sequence>MPNRLAQEDSPYLRQHKDNPVDWWPWCDEAFERAQKENKAIFISIGYSSCHWCHVMEERVFENQQCADILNKSFISIKVDREERPDIDKYYQEVYMLLNRRAGGWPTSIFCTPENKPFFAGTYIPPESNQGSIEGMGFIELTQLIARKVAARDPQLLENADEIENFIKQPTHPKEATVLKEEFYKTFLTQAKNNYDTRNGGFSDKPKFPHASTLHTLIVIDRLYKDRAARAMITNTLTQMKKGGMYDLVDGGFCRYSVDERWLIPHFEKMLYDNGLLCGIYTDAYLMYDDAAYLQTAREIADFWHNYMSEENLFYSASDADSEGKEGTYFVYTYDEVYEALKNAGYNDADAMCQAMNITPHGNFEYGRSVVRFEEKIPSWFTDVKPLLQTIRAKREYPFIDKKVQTSWSAMLIHALFKLGTADARYFERAKKSLDALLQTMYKEDTLFHTTLIHKEPKVEAFLEDYAFLSQALLSAYKYTQDEFYLITAHKLVNKALERFYKNGLWSFSDGEFSVKAETTDNTYTSSVSVMVESMLTLSSLLEDEKYAHFAFKTMEYNSYELGRRPLYYPYMLTQTLRYLKEDRIIKSTLHNLEQNAYELAKTAYPFTLYKADKNDDFMVCGKRSCFANTDDLKELNELLSNSF</sequence>
<dbReference type="EC" id="2.7.4.9" evidence="2"/>
<dbReference type="InterPro" id="IPR036249">
    <property type="entry name" value="Thioredoxin-like_sf"/>
</dbReference>
<dbReference type="PIRSF" id="PIRSF006402">
    <property type="entry name" value="UCP006402_thioredoxin"/>
    <property type="match status" value="1"/>
</dbReference>